<keyword evidence="4" id="KW-1185">Reference proteome</keyword>
<reference evidence="4" key="1">
    <citation type="journal article" date="2019" name="Nat. Commun.">
        <title>The genome of broomcorn millet.</title>
        <authorList>
            <person name="Zou C."/>
            <person name="Miki D."/>
            <person name="Li D."/>
            <person name="Tang Q."/>
            <person name="Xiao L."/>
            <person name="Rajput S."/>
            <person name="Deng P."/>
            <person name="Jia W."/>
            <person name="Huang R."/>
            <person name="Zhang M."/>
            <person name="Sun Y."/>
            <person name="Hu J."/>
            <person name="Fu X."/>
            <person name="Schnable P.S."/>
            <person name="Li F."/>
            <person name="Zhang H."/>
            <person name="Feng B."/>
            <person name="Zhu X."/>
            <person name="Liu R."/>
            <person name="Schnable J.C."/>
            <person name="Zhu J.-K."/>
            <person name="Zhang H."/>
        </authorList>
    </citation>
    <scope>NUCLEOTIDE SEQUENCE [LARGE SCALE GENOMIC DNA]</scope>
</reference>
<proteinExistence type="predicted"/>
<dbReference type="PANTHER" id="PTHR33026">
    <property type="entry name" value="OS06G0360600 PROTEIN"/>
    <property type="match status" value="1"/>
</dbReference>
<feature type="compositionally biased region" description="Basic and acidic residues" evidence="1">
    <location>
        <begin position="161"/>
        <end position="172"/>
    </location>
</feature>
<feature type="domain" description="Transposase (putative) gypsy type" evidence="2">
    <location>
        <begin position="67"/>
        <end position="134"/>
    </location>
</feature>
<feature type="region of interest" description="Disordered" evidence="1">
    <location>
        <begin position="145"/>
        <end position="172"/>
    </location>
</feature>
<feature type="compositionally biased region" description="Polar residues" evidence="1">
    <location>
        <begin position="145"/>
        <end position="160"/>
    </location>
</feature>
<sequence>MAGEVPATAAATVTMPPAPELAWSPSTMTDADIEVLVAQGLLQDKAISGWRSCTGEAFPSEDRMETVVFRSFYEKGFGLPLGAFFRGLLHYYGLEATHLKPNSITQIATFIHLCKGLLGIAPHFNMWRALYHLRAYLMWSAAPHSRSTTAGSNRRLSSRTTTKDGRRSGSWW</sequence>
<comment type="caution">
    <text evidence="3">The sequence shown here is derived from an EMBL/GenBank/DDBJ whole genome shotgun (WGS) entry which is preliminary data.</text>
</comment>
<dbReference type="InterPro" id="IPR007321">
    <property type="entry name" value="Transposase_28"/>
</dbReference>
<evidence type="ECO:0000313" key="3">
    <source>
        <dbReference type="EMBL" id="RLN04201.1"/>
    </source>
</evidence>
<dbReference type="Pfam" id="PF04195">
    <property type="entry name" value="Transposase_28"/>
    <property type="match status" value="1"/>
</dbReference>
<gene>
    <name evidence="3" type="ORF">C2845_PM13G09050</name>
</gene>
<dbReference type="OrthoDB" id="685425at2759"/>
<evidence type="ECO:0000313" key="4">
    <source>
        <dbReference type="Proteomes" id="UP000275267"/>
    </source>
</evidence>
<dbReference type="AlphaFoldDB" id="A0A3L6RJP0"/>
<evidence type="ECO:0000256" key="1">
    <source>
        <dbReference type="SAM" id="MobiDB-lite"/>
    </source>
</evidence>
<dbReference type="PANTHER" id="PTHR33026:SF7">
    <property type="entry name" value="OS03G0100275 PROTEIN"/>
    <property type="match status" value="1"/>
</dbReference>
<dbReference type="Proteomes" id="UP000275267">
    <property type="component" value="Unassembled WGS sequence"/>
</dbReference>
<accession>A0A3L6RJP0</accession>
<organism evidence="3 4">
    <name type="scientific">Panicum miliaceum</name>
    <name type="common">Proso millet</name>
    <name type="synonym">Broomcorn millet</name>
    <dbReference type="NCBI Taxonomy" id="4540"/>
    <lineage>
        <taxon>Eukaryota</taxon>
        <taxon>Viridiplantae</taxon>
        <taxon>Streptophyta</taxon>
        <taxon>Embryophyta</taxon>
        <taxon>Tracheophyta</taxon>
        <taxon>Spermatophyta</taxon>
        <taxon>Magnoliopsida</taxon>
        <taxon>Liliopsida</taxon>
        <taxon>Poales</taxon>
        <taxon>Poaceae</taxon>
        <taxon>PACMAD clade</taxon>
        <taxon>Panicoideae</taxon>
        <taxon>Panicodae</taxon>
        <taxon>Paniceae</taxon>
        <taxon>Panicinae</taxon>
        <taxon>Panicum</taxon>
        <taxon>Panicum sect. Panicum</taxon>
    </lineage>
</organism>
<evidence type="ECO:0000259" key="2">
    <source>
        <dbReference type="Pfam" id="PF04195"/>
    </source>
</evidence>
<name>A0A3L6RJP0_PANMI</name>
<protein>
    <submittedName>
        <fullName evidence="3">Orf3</fullName>
    </submittedName>
</protein>
<dbReference type="EMBL" id="PQIB02000008">
    <property type="protein sequence ID" value="RLN04201.1"/>
    <property type="molecule type" value="Genomic_DNA"/>
</dbReference>